<evidence type="ECO:0000313" key="4">
    <source>
        <dbReference type="EMBL" id="TDC92833.1"/>
    </source>
</evidence>
<reference evidence="4 5" key="1">
    <citation type="submission" date="2019-03" db="EMBL/GenBank/DDBJ databases">
        <title>Draft genome sequences of novel Actinobacteria.</title>
        <authorList>
            <person name="Sahin N."/>
            <person name="Ay H."/>
            <person name="Saygin H."/>
        </authorList>
    </citation>
    <scope>NUCLEOTIDE SEQUENCE [LARGE SCALE GENOMIC DNA]</scope>
    <source>
        <strain evidence="4 5">16K404</strain>
    </source>
</reference>
<feature type="domain" description="Ricin B lectin" evidence="3">
    <location>
        <begin position="67"/>
        <end position="148"/>
    </location>
</feature>
<feature type="region of interest" description="Disordered" evidence="1">
    <location>
        <begin position="156"/>
        <end position="178"/>
    </location>
</feature>
<dbReference type="Proteomes" id="UP000294744">
    <property type="component" value="Unassembled WGS sequence"/>
</dbReference>
<feature type="compositionally biased region" description="Polar residues" evidence="1">
    <location>
        <begin position="169"/>
        <end position="178"/>
    </location>
</feature>
<evidence type="ECO:0000256" key="2">
    <source>
        <dbReference type="SAM" id="SignalP"/>
    </source>
</evidence>
<protein>
    <recommendedName>
        <fullName evidence="3">Ricin B lectin domain-containing protein</fullName>
    </recommendedName>
</protein>
<dbReference type="InterPro" id="IPR000772">
    <property type="entry name" value="Ricin_B_lectin"/>
</dbReference>
<dbReference type="RefSeq" id="WP_132622704.1">
    <property type="nucleotide sequence ID" value="NZ_SMKV01000012.1"/>
</dbReference>
<sequence>MRRARWMLGALGAMAVLSVVPAPSASADSVLVTKITTVADESRWVVNGPDSAIRTVQPHSTAQPRSADQWVIAKRPDGAMTIQSQEYRQCVTSEARTGGELRTADCDPANAAQVWTINRRDDGTVVISPKSTPRLVVAIQQPPAKNGALQLIEREQVTSNSTEPDHNAMDTQSFELDI</sequence>
<evidence type="ECO:0000313" key="5">
    <source>
        <dbReference type="Proteomes" id="UP000294744"/>
    </source>
</evidence>
<keyword evidence="2" id="KW-0732">Signal</keyword>
<dbReference type="Pfam" id="PF14200">
    <property type="entry name" value="RicinB_lectin_2"/>
    <property type="match status" value="1"/>
</dbReference>
<dbReference type="CDD" id="cd00161">
    <property type="entry name" value="beta-trefoil_Ricin-like"/>
    <property type="match status" value="1"/>
</dbReference>
<feature type="signal peptide" evidence="2">
    <location>
        <begin position="1"/>
        <end position="27"/>
    </location>
</feature>
<name>A0A4R4UVS4_9PSEU</name>
<dbReference type="SUPFAM" id="SSF50370">
    <property type="entry name" value="Ricin B-like lectins"/>
    <property type="match status" value="1"/>
</dbReference>
<dbReference type="Gene3D" id="2.80.10.50">
    <property type="match status" value="1"/>
</dbReference>
<dbReference type="PROSITE" id="PS50231">
    <property type="entry name" value="RICIN_B_LECTIN"/>
    <property type="match status" value="1"/>
</dbReference>
<evidence type="ECO:0000256" key="1">
    <source>
        <dbReference type="SAM" id="MobiDB-lite"/>
    </source>
</evidence>
<dbReference type="AlphaFoldDB" id="A0A4R4UVS4"/>
<comment type="caution">
    <text evidence="4">The sequence shown here is derived from an EMBL/GenBank/DDBJ whole genome shotgun (WGS) entry which is preliminary data.</text>
</comment>
<evidence type="ECO:0000259" key="3">
    <source>
        <dbReference type="Pfam" id="PF14200"/>
    </source>
</evidence>
<gene>
    <name evidence="4" type="ORF">E1161_12100</name>
</gene>
<feature type="chain" id="PRO_5020854202" description="Ricin B lectin domain-containing protein" evidence="2">
    <location>
        <begin position="28"/>
        <end position="178"/>
    </location>
</feature>
<proteinExistence type="predicted"/>
<dbReference type="InterPro" id="IPR035992">
    <property type="entry name" value="Ricin_B-like_lectins"/>
</dbReference>
<dbReference type="EMBL" id="SMKV01000012">
    <property type="protein sequence ID" value="TDC92833.1"/>
    <property type="molecule type" value="Genomic_DNA"/>
</dbReference>
<dbReference type="OrthoDB" id="3687691at2"/>
<keyword evidence="5" id="KW-1185">Reference proteome</keyword>
<organism evidence="4 5">
    <name type="scientific">Saccharopolyspora aridisoli</name>
    <dbReference type="NCBI Taxonomy" id="2530385"/>
    <lineage>
        <taxon>Bacteria</taxon>
        <taxon>Bacillati</taxon>
        <taxon>Actinomycetota</taxon>
        <taxon>Actinomycetes</taxon>
        <taxon>Pseudonocardiales</taxon>
        <taxon>Pseudonocardiaceae</taxon>
        <taxon>Saccharopolyspora</taxon>
    </lineage>
</organism>
<accession>A0A4R4UVS4</accession>